<dbReference type="InterPro" id="IPR000626">
    <property type="entry name" value="Ubiquitin-like_dom"/>
</dbReference>
<comment type="subcellular location">
    <subcellularLocation>
        <location evidence="1">Membrane</location>
        <topology evidence="1">Multi-pass membrane protein</topology>
    </subcellularLocation>
</comment>
<dbReference type="GO" id="GO:0015087">
    <property type="term" value="F:cobalt ion transmembrane transporter activity"/>
    <property type="evidence" value="ECO:0007669"/>
    <property type="project" value="TreeGrafter"/>
</dbReference>
<feature type="transmembrane region" description="Helical" evidence="6">
    <location>
        <begin position="719"/>
        <end position="737"/>
    </location>
</feature>
<reference evidence="8 9" key="1">
    <citation type="submission" date="2017-06" db="EMBL/GenBank/DDBJ databases">
        <title>Comparative genomic analysis of Ambrosia Fusariam Clade fungi.</title>
        <authorList>
            <person name="Stajich J.E."/>
            <person name="Carrillo J."/>
            <person name="Kijimoto T."/>
            <person name="Eskalen A."/>
            <person name="O'Donnell K."/>
            <person name="Kasson M."/>
        </authorList>
    </citation>
    <scope>NUCLEOTIDE SEQUENCE [LARGE SCALE GENOMIC DNA]</scope>
    <source>
        <strain evidence="8">UCR3666</strain>
    </source>
</reference>
<dbReference type="PROSITE" id="PS50053">
    <property type="entry name" value="UBIQUITIN_2"/>
    <property type="match status" value="1"/>
</dbReference>
<dbReference type="InterPro" id="IPR029071">
    <property type="entry name" value="Ubiquitin-like_domsf"/>
</dbReference>
<name>A0A3M2SD21_9HYPO</name>
<evidence type="ECO:0000259" key="7">
    <source>
        <dbReference type="PROSITE" id="PS50053"/>
    </source>
</evidence>
<dbReference type="InterPro" id="IPR002523">
    <property type="entry name" value="MgTranspt_CorA/ZnTranspt_ZntB"/>
</dbReference>
<dbReference type="InterPro" id="IPR050829">
    <property type="entry name" value="CorA_MIT"/>
</dbReference>
<feature type="region of interest" description="Disordered" evidence="5">
    <location>
        <begin position="756"/>
        <end position="835"/>
    </location>
</feature>
<dbReference type="GO" id="GO:0015099">
    <property type="term" value="F:nickel cation transmembrane transporter activity"/>
    <property type="evidence" value="ECO:0007669"/>
    <property type="project" value="TreeGrafter"/>
</dbReference>
<dbReference type="EMBL" id="NKUJ01000071">
    <property type="protein sequence ID" value="RMJ15102.1"/>
    <property type="molecule type" value="Genomic_DNA"/>
</dbReference>
<protein>
    <recommendedName>
        <fullName evidence="7">Ubiquitin-like domain-containing protein</fullName>
    </recommendedName>
</protein>
<gene>
    <name evidence="8" type="ORF">CDV36_005242</name>
</gene>
<sequence>MKIYVERPHGGRFQLEVDKAGRIGDILAKIQDEGFDPNPSSLWYEGQMLAKDETVVSSPITEGCTLRLESTRQVASPEKAHECDSEAKASIIDFYPVNDYHRYMSPRFYSIEDILKKGVIEQNEVPAFRWIHLPSNNMFWVERLIDLIYVEQGLKKPREEEIDSEDNRSTSDKGKGKAKAVDNDMAPLLHPHYWARQEFVGRKSQDGVQSRFMKPCFSTISNAPDLLGMQLVTPFKDQWSNSFVFMPFIDWELISMQMERERCLSEIARESSQGPWLPQDDKWKELPIGAKLLITYSQAKPPIHDRRTLDQAFYYTMKIEDAWKRDTDQVLYRYFQSTDKSEDARILMVDQLWIWIIDTPRKRDGEPERRLKTVVTAFPPRWSKKEAEVDFGSHWALLADAKSMPDAHGRILNALYSDYGQNISSATDLLCLIIDKCSALFHPVPEEANDTLSYLDVFTTGIGEQASEQTGLADSMWEHSGKLQKHLDKKKALIDQSTRELFSRNGDRTLPSRADNDIGKEMGLLSDITHETKCLKEVKDIMDELNSISYIFTQQMNVVQSMVDDAELQQNHKADDGSNYRRGYPTTDHTESSKKAGDNKPSEGHYKDLPEDMELKYKRLLSTLKKRKETITHLKDEAYRVYRDLCDLLDLKQKQATVFQAVLASQESKEAEKQGQTIMLFTIVTVIFLPLSFVAAIFSMNAREINPESKRPISEIFSIMFPLTAGILIISLLLAYGKLIKRLIIFVLGTGGDGHPPKGDDAHGDDAHGDDAHGDDGLAPTDPPPALAAKLTTQATAENNGPLPKQPEGSSENDSASLLSRRRGASRVPDVEEGR</sequence>
<feature type="compositionally biased region" description="Basic and acidic residues" evidence="5">
    <location>
        <begin position="756"/>
        <end position="776"/>
    </location>
</feature>
<evidence type="ECO:0000313" key="8">
    <source>
        <dbReference type="EMBL" id="RMJ15102.1"/>
    </source>
</evidence>
<evidence type="ECO:0000256" key="2">
    <source>
        <dbReference type="ARBA" id="ARBA00022692"/>
    </source>
</evidence>
<feature type="domain" description="Ubiquitin-like" evidence="7">
    <location>
        <begin position="1"/>
        <end position="68"/>
    </location>
</feature>
<dbReference type="GO" id="GO:0015095">
    <property type="term" value="F:magnesium ion transmembrane transporter activity"/>
    <property type="evidence" value="ECO:0007669"/>
    <property type="project" value="TreeGrafter"/>
</dbReference>
<dbReference type="GO" id="GO:0016020">
    <property type="term" value="C:membrane"/>
    <property type="evidence" value="ECO:0007669"/>
    <property type="project" value="UniProtKB-SubCell"/>
</dbReference>
<dbReference type="AlphaFoldDB" id="A0A3M2SD21"/>
<dbReference type="Pfam" id="PF01544">
    <property type="entry name" value="CorA"/>
    <property type="match status" value="1"/>
</dbReference>
<keyword evidence="3 6" id="KW-1133">Transmembrane helix</keyword>
<feature type="compositionally biased region" description="Basic and acidic residues" evidence="5">
    <location>
        <begin position="588"/>
        <end position="609"/>
    </location>
</feature>
<keyword evidence="9" id="KW-1185">Reference proteome</keyword>
<feature type="compositionally biased region" description="Low complexity" evidence="5">
    <location>
        <begin position="787"/>
        <end position="797"/>
    </location>
</feature>
<keyword evidence="2 6" id="KW-0812">Transmembrane</keyword>
<feature type="region of interest" description="Disordered" evidence="5">
    <location>
        <begin position="571"/>
        <end position="609"/>
    </location>
</feature>
<evidence type="ECO:0000256" key="5">
    <source>
        <dbReference type="SAM" id="MobiDB-lite"/>
    </source>
</evidence>
<dbReference type="SUPFAM" id="SSF144083">
    <property type="entry name" value="Magnesium transport protein CorA, transmembrane region"/>
    <property type="match status" value="1"/>
</dbReference>
<dbReference type="PANTHER" id="PTHR47685:SF1">
    <property type="entry name" value="MAGNESIUM TRANSPORT PROTEIN CORA"/>
    <property type="match status" value="1"/>
</dbReference>
<dbReference type="STRING" id="2010991.A0A3M2SD21"/>
<dbReference type="Proteomes" id="UP000277212">
    <property type="component" value="Unassembled WGS sequence"/>
</dbReference>
<proteinExistence type="predicted"/>
<comment type="caution">
    <text evidence="8">The sequence shown here is derived from an EMBL/GenBank/DDBJ whole genome shotgun (WGS) entry which is preliminary data.</text>
</comment>
<dbReference type="InterPro" id="IPR045863">
    <property type="entry name" value="CorA_TM1_TM2"/>
</dbReference>
<evidence type="ECO:0000256" key="6">
    <source>
        <dbReference type="SAM" id="Phobius"/>
    </source>
</evidence>
<evidence type="ECO:0000256" key="4">
    <source>
        <dbReference type="ARBA" id="ARBA00023136"/>
    </source>
</evidence>
<evidence type="ECO:0000313" key="9">
    <source>
        <dbReference type="Proteomes" id="UP000277212"/>
    </source>
</evidence>
<dbReference type="PANTHER" id="PTHR47685">
    <property type="entry name" value="MAGNESIUM TRANSPORT PROTEIN CORA"/>
    <property type="match status" value="1"/>
</dbReference>
<dbReference type="Gene3D" id="1.20.58.340">
    <property type="entry name" value="Magnesium transport protein CorA, transmembrane region"/>
    <property type="match status" value="1"/>
</dbReference>
<dbReference type="Gene3D" id="3.10.20.90">
    <property type="entry name" value="Phosphatidylinositol 3-kinase Catalytic Subunit, Chain A, domain 1"/>
    <property type="match status" value="1"/>
</dbReference>
<evidence type="ECO:0000256" key="3">
    <source>
        <dbReference type="ARBA" id="ARBA00022989"/>
    </source>
</evidence>
<keyword evidence="4 6" id="KW-0472">Membrane</keyword>
<evidence type="ECO:0000256" key="1">
    <source>
        <dbReference type="ARBA" id="ARBA00004141"/>
    </source>
</evidence>
<feature type="region of interest" description="Disordered" evidence="5">
    <location>
        <begin position="158"/>
        <end position="180"/>
    </location>
</feature>
<accession>A0A3M2SD21</accession>
<organism evidence="8 9">
    <name type="scientific">Fusarium kuroshium</name>
    <dbReference type="NCBI Taxonomy" id="2010991"/>
    <lineage>
        <taxon>Eukaryota</taxon>
        <taxon>Fungi</taxon>
        <taxon>Dikarya</taxon>
        <taxon>Ascomycota</taxon>
        <taxon>Pezizomycotina</taxon>
        <taxon>Sordariomycetes</taxon>
        <taxon>Hypocreomycetidae</taxon>
        <taxon>Hypocreales</taxon>
        <taxon>Nectriaceae</taxon>
        <taxon>Fusarium</taxon>
        <taxon>Fusarium solani species complex</taxon>
    </lineage>
</organism>
<feature type="transmembrane region" description="Helical" evidence="6">
    <location>
        <begin position="678"/>
        <end position="698"/>
    </location>
</feature>
<dbReference type="SUPFAM" id="SSF54236">
    <property type="entry name" value="Ubiquitin-like"/>
    <property type="match status" value="1"/>
</dbReference>
<dbReference type="OrthoDB" id="4765978at2759"/>